<gene>
    <name evidence="9" type="ORF">DYI23_19850</name>
</gene>
<dbReference type="PANTHER" id="PTHR10091">
    <property type="entry name" value="ALDOSE-1-EPIMERASE"/>
    <property type="match status" value="1"/>
</dbReference>
<dbReference type="Proteomes" id="UP000705379">
    <property type="component" value="Unassembled WGS sequence"/>
</dbReference>
<dbReference type="GO" id="GO:0033499">
    <property type="term" value="P:galactose catabolic process via UDP-galactose, Leloir pathway"/>
    <property type="evidence" value="ECO:0007669"/>
    <property type="project" value="TreeGrafter"/>
</dbReference>
<dbReference type="Gene3D" id="2.70.98.10">
    <property type="match status" value="1"/>
</dbReference>
<dbReference type="InterPro" id="IPR015443">
    <property type="entry name" value="Aldose_1-epimerase"/>
</dbReference>
<dbReference type="RefSeq" id="WP_213217806.1">
    <property type="nucleotide sequence ID" value="NZ_QTKU01000005.1"/>
</dbReference>
<evidence type="ECO:0000313" key="10">
    <source>
        <dbReference type="Proteomes" id="UP000705379"/>
    </source>
</evidence>
<evidence type="ECO:0000256" key="3">
    <source>
        <dbReference type="ARBA" id="ARBA00023235"/>
    </source>
</evidence>
<dbReference type="InterPro" id="IPR047215">
    <property type="entry name" value="Galactose_mutarotase-like"/>
</dbReference>
<feature type="binding site" evidence="8">
    <location>
        <begin position="171"/>
        <end position="173"/>
    </location>
    <ligand>
        <name>beta-D-galactose</name>
        <dbReference type="ChEBI" id="CHEBI:27667"/>
    </ligand>
</feature>
<comment type="catalytic activity">
    <reaction evidence="5">
        <text>alpha-D-glucose = beta-D-glucose</text>
        <dbReference type="Rhea" id="RHEA:10264"/>
        <dbReference type="ChEBI" id="CHEBI:15903"/>
        <dbReference type="ChEBI" id="CHEBI:17925"/>
        <dbReference type="EC" id="5.1.3.3"/>
    </reaction>
</comment>
<dbReference type="EMBL" id="QTKU01000005">
    <property type="protein sequence ID" value="MBS8262489.1"/>
    <property type="molecule type" value="Genomic_DNA"/>
</dbReference>
<dbReference type="GO" id="GO:0004034">
    <property type="term" value="F:aldose 1-epimerase activity"/>
    <property type="evidence" value="ECO:0007669"/>
    <property type="project" value="UniProtKB-EC"/>
</dbReference>
<organism evidence="9 10">
    <name type="scientific">Roseibium polysiphoniae</name>
    <dbReference type="NCBI Taxonomy" id="2571221"/>
    <lineage>
        <taxon>Bacteria</taxon>
        <taxon>Pseudomonadati</taxon>
        <taxon>Pseudomonadota</taxon>
        <taxon>Alphaproteobacteria</taxon>
        <taxon>Hyphomicrobiales</taxon>
        <taxon>Stappiaceae</taxon>
        <taxon>Roseibium</taxon>
    </lineage>
</organism>
<feature type="active site" description="Proton acceptor" evidence="6">
    <location>
        <position position="301"/>
    </location>
</feature>
<evidence type="ECO:0000256" key="7">
    <source>
        <dbReference type="PIRSR" id="PIRSR005096-2"/>
    </source>
</evidence>
<proteinExistence type="inferred from homology"/>
<comment type="similarity">
    <text evidence="2 5">Belongs to the aldose epimerase family.</text>
</comment>
<reference evidence="9" key="1">
    <citation type="submission" date="2018-08" db="EMBL/GenBank/DDBJ databases">
        <authorList>
            <person name="Jin W."/>
            <person name="Wang H."/>
            <person name="Yang Y."/>
            <person name="Li M."/>
            <person name="Liu J."/>
        </authorList>
    </citation>
    <scope>NUCLEOTIDE SEQUENCE</scope>
    <source>
        <strain evidence="9">AESS21</strain>
    </source>
</reference>
<sequence length="334" mass="37250">MATIRDFGRLPDGTAVQEVSLKKGPLEAKVLTYGAIIRDLAFNGKTVVLGFEDLESYLQHDAFFGAVAGRCANRISNGRFEIDGHAYQLAQNIEGKHHLHGGNVGFANRVWSLEQHDKASVLMKLVSEDGDEGYPGRVEVLCRYTLTGTGALRVKFTATTDKTTIVNVTQHSYFNLAGTPDILDHTLEIAADRYLPVTDEFVPSGEIRNVEWTPYDFREGRKLRRKASETDVIFDHNFCLSDEPLDQVAFAAALEHPEGDCRMEVWTTEPGVQLYDGYKIETTSPGLHGADYGACAGLCLETQRWPDSVNHDNFTGVLLRPDETYNHITEFRFS</sequence>
<dbReference type="CDD" id="cd09019">
    <property type="entry name" value="galactose_mutarotase_like"/>
    <property type="match status" value="1"/>
</dbReference>
<evidence type="ECO:0000256" key="8">
    <source>
        <dbReference type="PIRSR" id="PIRSR005096-3"/>
    </source>
</evidence>
<dbReference type="EC" id="5.1.3.3" evidence="5"/>
<accession>A0A944CGV6</accession>
<dbReference type="Pfam" id="PF01263">
    <property type="entry name" value="Aldose_epim"/>
    <property type="match status" value="1"/>
</dbReference>
<evidence type="ECO:0000313" key="9">
    <source>
        <dbReference type="EMBL" id="MBS8262489.1"/>
    </source>
</evidence>
<evidence type="ECO:0000256" key="6">
    <source>
        <dbReference type="PIRSR" id="PIRSR005096-1"/>
    </source>
</evidence>
<evidence type="ECO:0000256" key="1">
    <source>
        <dbReference type="ARBA" id="ARBA00005028"/>
    </source>
</evidence>
<dbReference type="GO" id="GO:0006006">
    <property type="term" value="P:glucose metabolic process"/>
    <property type="evidence" value="ECO:0007669"/>
    <property type="project" value="TreeGrafter"/>
</dbReference>
<comment type="caution">
    <text evidence="9">The sequence shown here is derived from an EMBL/GenBank/DDBJ whole genome shotgun (WGS) entry which is preliminary data.</text>
</comment>
<protein>
    <recommendedName>
        <fullName evidence="5">Aldose 1-epimerase</fullName>
        <ecNumber evidence="5">5.1.3.3</ecNumber>
    </recommendedName>
</protein>
<dbReference type="SUPFAM" id="SSF74650">
    <property type="entry name" value="Galactose mutarotase-like"/>
    <property type="match status" value="1"/>
</dbReference>
<dbReference type="InterPro" id="IPR008183">
    <property type="entry name" value="Aldose_1/G6P_1-epimerase"/>
</dbReference>
<name>A0A944CGV6_9HYPH</name>
<feature type="active site" description="Proton donor" evidence="6">
    <location>
        <position position="171"/>
    </location>
</feature>
<evidence type="ECO:0000256" key="2">
    <source>
        <dbReference type="ARBA" id="ARBA00006206"/>
    </source>
</evidence>
<feature type="binding site" evidence="8">
    <location>
        <begin position="73"/>
        <end position="74"/>
    </location>
    <ligand>
        <name>beta-D-galactose</name>
        <dbReference type="ChEBI" id="CHEBI:27667"/>
    </ligand>
</feature>
<evidence type="ECO:0000256" key="5">
    <source>
        <dbReference type="PIRNR" id="PIRNR005096"/>
    </source>
</evidence>
<reference evidence="9" key="2">
    <citation type="journal article" date="2021" name="Microorganisms">
        <title>Bacterial Dimethylsulfoniopropionate Biosynthesis in the East China Sea.</title>
        <authorList>
            <person name="Liu J."/>
            <person name="Zhang Y."/>
            <person name="Liu J."/>
            <person name="Zhong H."/>
            <person name="Williams B.T."/>
            <person name="Zheng Y."/>
            <person name="Curson A.R.J."/>
            <person name="Sun C."/>
            <person name="Sun H."/>
            <person name="Song D."/>
            <person name="Wagner Mackenzie B."/>
            <person name="Bermejo Martinez A."/>
            <person name="Todd J.D."/>
            <person name="Zhang X.H."/>
        </authorList>
    </citation>
    <scope>NUCLEOTIDE SEQUENCE</scope>
    <source>
        <strain evidence="9">AESS21</strain>
    </source>
</reference>
<dbReference type="PANTHER" id="PTHR10091:SF49">
    <property type="entry name" value="ALDOSE 1-EPIMERASE"/>
    <property type="match status" value="1"/>
</dbReference>
<dbReference type="InterPro" id="IPR011013">
    <property type="entry name" value="Gal_mutarotase_sf_dom"/>
</dbReference>
<dbReference type="AlphaFoldDB" id="A0A944CGV6"/>
<dbReference type="GO" id="GO:0030246">
    <property type="term" value="F:carbohydrate binding"/>
    <property type="evidence" value="ECO:0007669"/>
    <property type="project" value="InterPro"/>
</dbReference>
<feature type="binding site" evidence="7">
    <location>
        <position position="235"/>
    </location>
    <ligand>
        <name>beta-D-galactose</name>
        <dbReference type="ChEBI" id="CHEBI:27667"/>
    </ligand>
</feature>
<comment type="pathway">
    <text evidence="1 5">Carbohydrate metabolism; hexose metabolism.</text>
</comment>
<dbReference type="InterPro" id="IPR014718">
    <property type="entry name" value="GH-type_carb-bd"/>
</dbReference>
<keyword evidence="3 5" id="KW-0413">Isomerase</keyword>
<dbReference type="NCBIfam" id="NF008277">
    <property type="entry name" value="PRK11055.1"/>
    <property type="match status" value="1"/>
</dbReference>
<evidence type="ECO:0000256" key="4">
    <source>
        <dbReference type="ARBA" id="ARBA00023277"/>
    </source>
</evidence>
<keyword evidence="4 5" id="KW-0119">Carbohydrate metabolism</keyword>
<dbReference type="PIRSF" id="PIRSF005096">
    <property type="entry name" value="GALM"/>
    <property type="match status" value="1"/>
</dbReference>